<dbReference type="PANTHER" id="PTHR30204:SF69">
    <property type="entry name" value="MERR-FAMILY TRANSCRIPTIONAL REGULATOR"/>
    <property type="match status" value="1"/>
</dbReference>
<keyword evidence="4" id="KW-0804">Transcription</keyword>
<dbReference type="GO" id="GO:0003700">
    <property type="term" value="F:DNA-binding transcription factor activity"/>
    <property type="evidence" value="ECO:0007669"/>
    <property type="project" value="InterPro"/>
</dbReference>
<dbReference type="EMBL" id="CP002542">
    <property type="protein sequence ID" value="AEA42933.1"/>
    <property type="molecule type" value="Genomic_DNA"/>
</dbReference>
<dbReference type="InterPro" id="IPR000551">
    <property type="entry name" value="MerR-type_HTH_dom"/>
</dbReference>
<dbReference type="PROSITE" id="PS50937">
    <property type="entry name" value="HTH_MERR_2"/>
    <property type="match status" value="1"/>
</dbReference>
<accession>F2IK34</accession>
<evidence type="ECO:0000256" key="4">
    <source>
        <dbReference type="ARBA" id="ARBA00023163"/>
    </source>
</evidence>
<dbReference type="InterPro" id="IPR009061">
    <property type="entry name" value="DNA-bd_dom_put_sf"/>
</dbReference>
<dbReference type="InterPro" id="IPR036594">
    <property type="entry name" value="Meth_synthase_dom"/>
</dbReference>
<dbReference type="Pfam" id="PF02607">
    <property type="entry name" value="B12-binding_2"/>
    <property type="match status" value="1"/>
</dbReference>
<keyword evidence="7" id="KW-1185">Reference proteome</keyword>
<dbReference type="InterPro" id="IPR036724">
    <property type="entry name" value="Cobalamin-bd_sf"/>
</dbReference>
<dbReference type="Gene3D" id="1.10.1240.10">
    <property type="entry name" value="Methionine synthase domain"/>
    <property type="match status" value="1"/>
</dbReference>
<dbReference type="GO" id="GO:0046872">
    <property type="term" value="F:metal ion binding"/>
    <property type="evidence" value="ECO:0007669"/>
    <property type="project" value="InterPro"/>
</dbReference>
<dbReference type="SUPFAM" id="SSF52242">
    <property type="entry name" value="Cobalamin (vitamin B12)-binding domain"/>
    <property type="match status" value="1"/>
</dbReference>
<dbReference type="GO" id="GO:0003677">
    <property type="term" value="F:DNA binding"/>
    <property type="evidence" value="ECO:0007669"/>
    <property type="project" value="UniProtKB-KW"/>
</dbReference>
<evidence type="ECO:0000259" key="5">
    <source>
        <dbReference type="PROSITE" id="PS50937"/>
    </source>
</evidence>
<dbReference type="SMART" id="SM00422">
    <property type="entry name" value="HTH_MERR"/>
    <property type="match status" value="1"/>
</dbReference>
<dbReference type="GO" id="GO:0031419">
    <property type="term" value="F:cobalamin binding"/>
    <property type="evidence" value="ECO:0007669"/>
    <property type="project" value="InterPro"/>
</dbReference>
<keyword evidence="1" id="KW-0678">Repressor</keyword>
<dbReference type="HOGENOM" id="CLU_045945_3_0_10"/>
<dbReference type="eggNOG" id="COG5012">
    <property type="taxonomic scope" value="Bacteria"/>
</dbReference>
<dbReference type="STRING" id="755732.Fluta_0932"/>
<dbReference type="Proteomes" id="UP000007463">
    <property type="component" value="Chromosome"/>
</dbReference>
<reference evidence="7" key="2">
    <citation type="submission" date="2011-02" db="EMBL/GenBank/DDBJ databases">
        <title>The complete genome of Fluviicola taffensis DSM 16823.</title>
        <authorList>
            <consortium name="US DOE Joint Genome Institute (JGI-PGF)"/>
            <person name="Lucas S."/>
            <person name="Copeland A."/>
            <person name="Lapidus A."/>
            <person name="Bruce D."/>
            <person name="Goodwin L."/>
            <person name="Pitluck S."/>
            <person name="Kyrpides N."/>
            <person name="Mavromatis K."/>
            <person name="Ivanova N."/>
            <person name="Mikhailova N."/>
            <person name="Pagani I."/>
            <person name="Chertkov O."/>
            <person name="Detter J.C."/>
            <person name="Han C."/>
            <person name="Tapia R."/>
            <person name="Land M."/>
            <person name="Hauser L."/>
            <person name="Markowitz V."/>
            <person name="Cheng J.-F."/>
            <person name="Hugenholtz P."/>
            <person name="Woyke T."/>
            <person name="Wu D."/>
            <person name="Tindall B."/>
            <person name="Pomrenke H.G."/>
            <person name="Brambilla E."/>
            <person name="Klenk H.-P."/>
            <person name="Eisen J.A."/>
        </authorList>
    </citation>
    <scope>NUCLEOTIDE SEQUENCE [LARGE SCALE GENOMIC DNA]</scope>
    <source>
        <strain evidence="7">DSM 16823 / RW262 / RW262</strain>
    </source>
</reference>
<dbReference type="PANTHER" id="PTHR30204">
    <property type="entry name" value="REDOX-CYCLING DRUG-SENSING TRANSCRIPTIONAL ACTIVATOR SOXR"/>
    <property type="match status" value="1"/>
</dbReference>
<evidence type="ECO:0000256" key="2">
    <source>
        <dbReference type="ARBA" id="ARBA00023015"/>
    </source>
</evidence>
<dbReference type="Pfam" id="PF13411">
    <property type="entry name" value="MerR_1"/>
    <property type="match status" value="1"/>
</dbReference>
<dbReference type="OrthoDB" id="9800334at2"/>
<proteinExistence type="predicted"/>
<evidence type="ECO:0000313" key="6">
    <source>
        <dbReference type="EMBL" id="AEA42933.1"/>
    </source>
</evidence>
<keyword evidence="3" id="KW-0238">DNA-binding</keyword>
<sequence>MAGYKIKDLEILTGIKAHTIRMWEKRYGILAPQRTVTQIRTYSDDDLILLLNVSLLNKNGYKISRIAQMNSSLIIQTSKQVQSQDIVNSSIEQFIVAVVKLDEHLFQKTFQELIQKSPLTEVFSDSIIPFLRRIGVMWLVGTINPAQEHFISNLIRQKIIAAIDSLPIPDQKKPVVLLHLPEHEWHEISLLIYHYQLRFQGTNSIYLGQALPYDSLLKTIQVLHPTTIISSWLTAVDPQEILDYFHNIQKDTQGINLYAGGYQIDQIEKLLPKTVKRIEMPSDLEVLL</sequence>
<dbReference type="AlphaFoldDB" id="F2IK34"/>
<name>F2IK34_FLUTR</name>
<dbReference type="RefSeq" id="WP_013685705.1">
    <property type="nucleotide sequence ID" value="NC_015321.1"/>
</dbReference>
<feature type="domain" description="HTH merR-type" evidence="5">
    <location>
        <begin position="3"/>
        <end position="72"/>
    </location>
</feature>
<dbReference type="InterPro" id="IPR003759">
    <property type="entry name" value="Cbl-bd_cap"/>
</dbReference>
<dbReference type="eggNOG" id="COG0789">
    <property type="taxonomic scope" value="Bacteria"/>
</dbReference>
<evidence type="ECO:0000313" key="7">
    <source>
        <dbReference type="Proteomes" id="UP000007463"/>
    </source>
</evidence>
<evidence type="ECO:0000256" key="3">
    <source>
        <dbReference type="ARBA" id="ARBA00023125"/>
    </source>
</evidence>
<dbReference type="InterPro" id="IPR047057">
    <property type="entry name" value="MerR_fam"/>
</dbReference>
<dbReference type="Gene3D" id="3.40.50.280">
    <property type="entry name" value="Cobalamin-binding domain"/>
    <property type="match status" value="1"/>
</dbReference>
<gene>
    <name evidence="6" type="ordered locus">Fluta_0932</name>
</gene>
<dbReference type="KEGG" id="fte:Fluta_0932"/>
<protein>
    <submittedName>
        <fullName evidence="6">Regulatory protein MerR</fullName>
    </submittedName>
</protein>
<evidence type="ECO:0000256" key="1">
    <source>
        <dbReference type="ARBA" id="ARBA00022491"/>
    </source>
</evidence>
<reference evidence="6 7" key="1">
    <citation type="journal article" date="2011" name="Stand. Genomic Sci.">
        <title>Complete genome sequence of the gliding freshwater bacterium Fluviicola taffensis type strain (RW262).</title>
        <authorList>
            <person name="Woyke T."/>
            <person name="Chertkov O."/>
            <person name="Lapidus A."/>
            <person name="Nolan M."/>
            <person name="Lucas S."/>
            <person name="Del Rio T.G."/>
            <person name="Tice H."/>
            <person name="Cheng J.F."/>
            <person name="Tapia R."/>
            <person name="Han C."/>
            <person name="Goodwin L."/>
            <person name="Pitluck S."/>
            <person name="Liolios K."/>
            <person name="Pagani I."/>
            <person name="Ivanova N."/>
            <person name="Huntemann M."/>
            <person name="Mavromatis K."/>
            <person name="Mikhailova N."/>
            <person name="Pati A."/>
            <person name="Chen A."/>
            <person name="Palaniappan K."/>
            <person name="Land M."/>
            <person name="Hauser L."/>
            <person name="Brambilla E.M."/>
            <person name="Rohde M."/>
            <person name="Mwirichia R."/>
            <person name="Sikorski J."/>
            <person name="Tindall B.J."/>
            <person name="Goker M."/>
            <person name="Bristow J."/>
            <person name="Eisen J.A."/>
            <person name="Markowitz V."/>
            <person name="Hugenholtz P."/>
            <person name="Klenk H.P."/>
            <person name="Kyrpides N.C."/>
        </authorList>
    </citation>
    <scope>NUCLEOTIDE SEQUENCE [LARGE SCALE GENOMIC DNA]</scope>
    <source>
        <strain evidence="7">DSM 16823 / RW262 / RW262</strain>
    </source>
</reference>
<keyword evidence="2" id="KW-0805">Transcription regulation</keyword>
<dbReference type="Gene3D" id="1.10.1660.10">
    <property type="match status" value="1"/>
</dbReference>
<organism evidence="6 7">
    <name type="scientific">Fluviicola taffensis (strain DSM 16823 / NCIMB 13979 / RW262)</name>
    <dbReference type="NCBI Taxonomy" id="755732"/>
    <lineage>
        <taxon>Bacteria</taxon>
        <taxon>Pseudomonadati</taxon>
        <taxon>Bacteroidota</taxon>
        <taxon>Flavobacteriia</taxon>
        <taxon>Flavobacteriales</taxon>
        <taxon>Crocinitomicaceae</taxon>
        <taxon>Fluviicola</taxon>
    </lineage>
</organism>
<dbReference type="SUPFAM" id="SSF46955">
    <property type="entry name" value="Putative DNA-binding domain"/>
    <property type="match status" value="1"/>
</dbReference>